<evidence type="ECO:0000313" key="2">
    <source>
        <dbReference type="EMBL" id="MCZ8512958.1"/>
    </source>
</evidence>
<feature type="transmembrane region" description="Helical" evidence="1">
    <location>
        <begin position="185"/>
        <end position="204"/>
    </location>
</feature>
<name>A0ABT4Q7W1_9BACL</name>
<dbReference type="EMBL" id="JAQAGZ010000006">
    <property type="protein sequence ID" value="MCZ8512958.1"/>
    <property type="molecule type" value="Genomic_DNA"/>
</dbReference>
<dbReference type="Proteomes" id="UP001527882">
    <property type="component" value="Unassembled WGS sequence"/>
</dbReference>
<dbReference type="RefSeq" id="WP_269881420.1">
    <property type="nucleotide sequence ID" value="NZ_JAQAGZ010000006.1"/>
</dbReference>
<proteinExistence type="predicted"/>
<reference evidence="2 3" key="1">
    <citation type="submission" date="2022-12" db="EMBL/GenBank/DDBJ databases">
        <title>Draft genome sequence of Paenibacillus sp. dW9.</title>
        <authorList>
            <person name="Choi E.-W."/>
            <person name="Kim D.-U."/>
        </authorList>
    </citation>
    <scope>NUCLEOTIDE SEQUENCE [LARGE SCALE GENOMIC DNA]</scope>
    <source>
        <strain evidence="3">dW9</strain>
    </source>
</reference>
<organism evidence="2 3">
    <name type="scientific">Paenibacillus gyeongsangnamensis</name>
    <dbReference type="NCBI Taxonomy" id="3388067"/>
    <lineage>
        <taxon>Bacteria</taxon>
        <taxon>Bacillati</taxon>
        <taxon>Bacillota</taxon>
        <taxon>Bacilli</taxon>
        <taxon>Bacillales</taxon>
        <taxon>Paenibacillaceae</taxon>
        <taxon>Paenibacillus</taxon>
    </lineage>
</organism>
<keyword evidence="1" id="KW-1133">Transmembrane helix</keyword>
<protein>
    <submittedName>
        <fullName evidence="2">Zf-HC2 domain-containing protein</fullName>
    </submittedName>
</protein>
<sequence>MKCNDIHECFGIYWDLPEDDPKRQAVDDHIRHCEQCAEEFEIWRESTLLIRSTAEEAEPVYSVSPVSSNVMKRIYEDESWRMPIGARMYHFSYKLRRNLTAIIAFCLALFMFTFLFLVMDHQKGVETASGPESSVFGRLGDPVVVASSQEDSMNVHSMPTAVASLKGFSKPFTYQVGPIHTMQDYLLFVSLLGLTCTLLIMNWLSRTRS</sequence>
<comment type="caution">
    <text evidence="2">The sequence shown here is derived from an EMBL/GenBank/DDBJ whole genome shotgun (WGS) entry which is preliminary data.</text>
</comment>
<evidence type="ECO:0000313" key="3">
    <source>
        <dbReference type="Proteomes" id="UP001527882"/>
    </source>
</evidence>
<keyword evidence="1" id="KW-0812">Transmembrane</keyword>
<evidence type="ECO:0000256" key="1">
    <source>
        <dbReference type="SAM" id="Phobius"/>
    </source>
</evidence>
<feature type="transmembrane region" description="Helical" evidence="1">
    <location>
        <begin position="98"/>
        <end position="119"/>
    </location>
</feature>
<accession>A0ABT4Q7W1</accession>
<gene>
    <name evidence="2" type="ORF">O9H85_11110</name>
</gene>
<keyword evidence="3" id="KW-1185">Reference proteome</keyword>
<keyword evidence="1" id="KW-0472">Membrane</keyword>